<dbReference type="PIRSF" id="PIRSF004846">
    <property type="entry name" value="ModA"/>
    <property type="match status" value="1"/>
</dbReference>
<dbReference type="NCBIfam" id="TIGR01256">
    <property type="entry name" value="modA"/>
    <property type="match status" value="1"/>
</dbReference>
<dbReference type="Gene3D" id="3.40.190.10">
    <property type="entry name" value="Periplasmic binding protein-like II"/>
    <property type="match status" value="2"/>
</dbReference>
<dbReference type="EMBL" id="JAEDAJ010000001">
    <property type="protein sequence ID" value="MBK0330246.1"/>
    <property type="molecule type" value="Genomic_DNA"/>
</dbReference>
<dbReference type="InterPro" id="IPR050682">
    <property type="entry name" value="ModA/WtpA"/>
</dbReference>
<gene>
    <name evidence="5" type="primary">modA</name>
    <name evidence="5" type="ORF">I8D64_02360</name>
</gene>
<dbReference type="RefSeq" id="WP_200500881.1">
    <property type="nucleotide sequence ID" value="NZ_JAEDAJ010000001.1"/>
</dbReference>
<reference evidence="5 6" key="1">
    <citation type="submission" date="2020-12" db="EMBL/GenBank/DDBJ databases">
        <title>Brachybacterium sp. MASK1Z-5, whole genome shotgun sequence.</title>
        <authorList>
            <person name="Tuo L."/>
        </authorList>
    </citation>
    <scope>NUCLEOTIDE SEQUENCE [LARGE SCALE GENOMIC DNA]</scope>
    <source>
        <strain evidence="5 6">MASK1Z-5</strain>
    </source>
</reference>
<dbReference type="Pfam" id="PF13531">
    <property type="entry name" value="SBP_bac_11"/>
    <property type="match status" value="1"/>
</dbReference>
<dbReference type="SUPFAM" id="SSF53850">
    <property type="entry name" value="Periplasmic binding protein-like II"/>
    <property type="match status" value="1"/>
</dbReference>
<evidence type="ECO:0000313" key="5">
    <source>
        <dbReference type="EMBL" id="MBK0330246.1"/>
    </source>
</evidence>
<comment type="similarity">
    <text evidence="1">Belongs to the bacterial solute-binding protein ModA family.</text>
</comment>
<dbReference type="Proteomes" id="UP000612352">
    <property type="component" value="Unassembled WGS sequence"/>
</dbReference>
<keyword evidence="2" id="KW-0479">Metal-binding</keyword>
<keyword evidence="3 4" id="KW-0732">Signal</keyword>
<evidence type="ECO:0000256" key="4">
    <source>
        <dbReference type="SAM" id="SignalP"/>
    </source>
</evidence>
<name>A0ABS1B6L1_9MICO</name>
<evidence type="ECO:0000313" key="6">
    <source>
        <dbReference type="Proteomes" id="UP000612352"/>
    </source>
</evidence>
<dbReference type="PANTHER" id="PTHR30632:SF0">
    <property type="entry name" value="SULFATE-BINDING PROTEIN"/>
    <property type="match status" value="1"/>
</dbReference>
<protein>
    <submittedName>
        <fullName evidence="5">Molybdate ABC transporter substrate-binding protein</fullName>
    </submittedName>
</protein>
<evidence type="ECO:0000256" key="3">
    <source>
        <dbReference type="ARBA" id="ARBA00022729"/>
    </source>
</evidence>
<keyword evidence="6" id="KW-1185">Reference proteome</keyword>
<evidence type="ECO:0000256" key="2">
    <source>
        <dbReference type="ARBA" id="ARBA00022723"/>
    </source>
</evidence>
<organism evidence="5 6">
    <name type="scientific">Brachybacterium halotolerans</name>
    <dbReference type="NCBI Taxonomy" id="2795215"/>
    <lineage>
        <taxon>Bacteria</taxon>
        <taxon>Bacillati</taxon>
        <taxon>Actinomycetota</taxon>
        <taxon>Actinomycetes</taxon>
        <taxon>Micrococcales</taxon>
        <taxon>Dermabacteraceae</taxon>
        <taxon>Brachybacterium</taxon>
    </lineage>
</organism>
<proteinExistence type="inferred from homology"/>
<dbReference type="InterPro" id="IPR005950">
    <property type="entry name" value="ModA"/>
</dbReference>
<evidence type="ECO:0000256" key="1">
    <source>
        <dbReference type="ARBA" id="ARBA00009175"/>
    </source>
</evidence>
<accession>A0ABS1B6L1</accession>
<dbReference type="PANTHER" id="PTHR30632">
    <property type="entry name" value="MOLYBDATE-BINDING PERIPLASMIC PROTEIN"/>
    <property type="match status" value="1"/>
</dbReference>
<feature type="signal peptide" evidence="4">
    <location>
        <begin position="1"/>
        <end position="24"/>
    </location>
</feature>
<sequence>MSLSTTARLRSAGALLAVSAFALAGCSGSGSSDSAASDSGDGSTKTITIFAAASLQGPLDTVAEDFTKAHPEYEVKPIVYDGSQALATQAIDGADVDVLAFASEKSLEPVTEAGITDDSKIFATNTLEIAVAPGNPKGIKTFEDLTTSGVSVVTCASEVPCGQATDKIEDATGVTLKPVSEETNVTSVVNRVAEGEADAGLVYTTDVTAAGDKLEGVDFPESDEAVNKYPVAVSTTSKDPEGAQAFEDYLLSDDGQKVLDEAGFGAP</sequence>
<comment type="caution">
    <text evidence="5">The sequence shown here is derived from an EMBL/GenBank/DDBJ whole genome shotgun (WGS) entry which is preliminary data.</text>
</comment>
<feature type="chain" id="PRO_5046702690" evidence="4">
    <location>
        <begin position="25"/>
        <end position="267"/>
    </location>
</feature>